<evidence type="ECO:0000313" key="3">
    <source>
        <dbReference type="EMBL" id="MBB5835269.1"/>
    </source>
</evidence>
<keyword evidence="4" id="KW-1185">Reference proteome</keyword>
<sequence>MGQYVEAGGVLTYFEVEGEGEPVILLHGGGVNGESWVAQLAALAQHYTVIVPERRGHGRTPDVEGPVTMDLLTADLVAFVERLEIGPAHVIGWSDGGKLGAWLAVARPDLVRKLVLIGAELTRAGQTPAAAQLMTDEGLEQLATAFRAQYEMLAPDGPGHFDVVFAKWAEMWRTMPDLDLGELAKRLTMPVLVMQGDDDGVRIEHSLEIAKALPAAQLAVVPGASHGLPLEKPGLVNQLLIDFLADEQARKFMPMGALDT</sequence>
<dbReference type="InterPro" id="IPR000073">
    <property type="entry name" value="AB_hydrolase_1"/>
</dbReference>
<comment type="caution">
    <text evidence="3">The sequence shown here is derived from an EMBL/GenBank/DDBJ whole genome shotgun (WGS) entry which is preliminary data.</text>
</comment>
<dbReference type="PANTHER" id="PTHR43798">
    <property type="entry name" value="MONOACYLGLYCEROL LIPASE"/>
    <property type="match status" value="1"/>
</dbReference>
<keyword evidence="1" id="KW-0378">Hydrolase</keyword>
<evidence type="ECO:0000256" key="1">
    <source>
        <dbReference type="ARBA" id="ARBA00022801"/>
    </source>
</evidence>
<evidence type="ECO:0000259" key="2">
    <source>
        <dbReference type="Pfam" id="PF12697"/>
    </source>
</evidence>
<dbReference type="Proteomes" id="UP000549971">
    <property type="component" value="Unassembled WGS sequence"/>
</dbReference>
<protein>
    <submittedName>
        <fullName evidence="3">Pimeloyl-ACP methyl ester carboxylesterase</fullName>
    </submittedName>
</protein>
<dbReference type="SUPFAM" id="SSF53474">
    <property type="entry name" value="alpha/beta-Hydrolases"/>
    <property type="match status" value="1"/>
</dbReference>
<dbReference type="GO" id="GO:0016787">
    <property type="term" value="F:hydrolase activity"/>
    <property type="evidence" value="ECO:0007669"/>
    <property type="project" value="UniProtKB-KW"/>
</dbReference>
<proteinExistence type="predicted"/>
<dbReference type="InterPro" id="IPR029058">
    <property type="entry name" value="AB_hydrolase_fold"/>
</dbReference>
<dbReference type="EMBL" id="JACHMY010000001">
    <property type="protein sequence ID" value="MBB5835269.1"/>
    <property type="molecule type" value="Genomic_DNA"/>
</dbReference>
<dbReference type="AlphaFoldDB" id="A0A7W9J4K1"/>
<dbReference type="GO" id="GO:0016020">
    <property type="term" value="C:membrane"/>
    <property type="evidence" value="ECO:0007669"/>
    <property type="project" value="TreeGrafter"/>
</dbReference>
<reference evidence="3 4" key="1">
    <citation type="submission" date="2020-08" db="EMBL/GenBank/DDBJ databases">
        <title>Sequencing the genomes of 1000 actinobacteria strains.</title>
        <authorList>
            <person name="Klenk H.-P."/>
        </authorList>
    </citation>
    <scope>NUCLEOTIDE SEQUENCE [LARGE SCALE GENOMIC DNA]</scope>
    <source>
        <strain evidence="3 4">DSM 28967</strain>
    </source>
</reference>
<gene>
    <name evidence="3" type="ORF">HDA39_002003</name>
</gene>
<dbReference type="RefSeq" id="WP_184794942.1">
    <property type="nucleotide sequence ID" value="NZ_JACHMY010000001.1"/>
</dbReference>
<name>A0A7W9J4K1_9ACTN</name>
<dbReference type="Gene3D" id="3.40.50.1820">
    <property type="entry name" value="alpha/beta hydrolase"/>
    <property type="match status" value="1"/>
</dbReference>
<feature type="domain" description="AB hydrolase-1" evidence="2">
    <location>
        <begin position="23"/>
        <end position="238"/>
    </location>
</feature>
<accession>A0A7W9J4K1</accession>
<dbReference type="Pfam" id="PF12697">
    <property type="entry name" value="Abhydrolase_6"/>
    <property type="match status" value="1"/>
</dbReference>
<evidence type="ECO:0000313" key="4">
    <source>
        <dbReference type="Proteomes" id="UP000549971"/>
    </source>
</evidence>
<organism evidence="3 4">
    <name type="scientific">Kribbella italica</name>
    <dbReference type="NCBI Taxonomy" id="1540520"/>
    <lineage>
        <taxon>Bacteria</taxon>
        <taxon>Bacillati</taxon>
        <taxon>Actinomycetota</taxon>
        <taxon>Actinomycetes</taxon>
        <taxon>Propionibacteriales</taxon>
        <taxon>Kribbellaceae</taxon>
        <taxon>Kribbella</taxon>
    </lineage>
</organism>
<dbReference type="InterPro" id="IPR050266">
    <property type="entry name" value="AB_hydrolase_sf"/>
</dbReference>
<dbReference type="PANTHER" id="PTHR43798:SF31">
    <property type="entry name" value="AB HYDROLASE SUPERFAMILY PROTEIN YCLE"/>
    <property type="match status" value="1"/>
</dbReference>